<keyword evidence="2" id="KW-0547">Nucleotide-binding</keyword>
<dbReference type="PRINTS" id="PR00193">
    <property type="entry name" value="MYOSINHEAVY"/>
</dbReference>
<evidence type="ECO:0000256" key="6">
    <source>
        <dbReference type="ARBA" id="ARBA00023175"/>
    </source>
</evidence>
<dbReference type="PANTHER" id="PTHR13140:SF857">
    <property type="entry name" value="MYOSIN-11"/>
    <property type="match status" value="1"/>
</dbReference>
<dbReference type="InterPro" id="IPR027417">
    <property type="entry name" value="P-loop_NTPase"/>
</dbReference>
<dbReference type="Gene3D" id="2.30.30.360">
    <property type="entry name" value="Myosin S1 fragment, N-terminal"/>
    <property type="match status" value="1"/>
</dbReference>
<accession>A0A0D6EGX4</accession>
<feature type="coiled-coil region" evidence="9">
    <location>
        <begin position="1096"/>
        <end position="1225"/>
    </location>
</feature>
<feature type="domain" description="Myosin motor" evidence="11">
    <location>
        <begin position="100"/>
        <end position="871"/>
    </location>
</feature>
<keyword evidence="3" id="KW-0067">ATP-binding</keyword>
<keyword evidence="7 8" id="KW-0009">Actin-binding</keyword>
<evidence type="ECO:0000256" key="10">
    <source>
        <dbReference type="SAM" id="MobiDB-lite"/>
    </source>
</evidence>
<feature type="coiled-coil region" evidence="9">
    <location>
        <begin position="935"/>
        <end position="1053"/>
    </location>
</feature>
<sequence>MAQPLPSALIRQSKTQQQLAKDAADLAAWNSKKCLPAWPGLRTKASKGYSVWVPDENHGYVAGWVIKEEGEISTVALESGEEMRQVDSTLLSRLNPPNFEGAEDIADLTFLNEASVVHNLRMRYERGEIYTYSGLFLVAVNPYRNLPIYTQQVIEGASRISPQALRCARPLLRDLPHLVTTAYKGRRRDQNAPHVYAVAEKAWQNMLTQRDTSQSVLVTYDLFSATARLPSIDLISHHPIQTAASQTENTKKVIQYLAAIAADPLPSSASFDLLARQAQADATLSSAAKGKRLGQLERQILEANPILEAFGNAQTVKNNNSSRFGKFVRIFFNSLGAIAGANIDWYLLEKSRVTARSADERSYHVFFQLLRSGDRDLLEKLLLDDEAGKNGSRAFEYLAHSRQDVDGMDDQEEFKGLVRALNTVGFSSDEQLSLFRVVATILHLGQLSLSVAGSSSAHLISRTSLEKAAFLLGVSPDDLHNALLRPKVKAGREYVTQARTKEQVVDEIAALSKTIYEKNFGKLVDRINKSLSGVGLGGAGGASRKNAFIGVLDIAGFEIFETNGFEQLLINLTNEKLQQFFNTHMFELEQEEYAREKIDWEFIDFGRELQPTIDLIEGTQPMGVLSCLDDASIMPKSTDESFTSTLHRLASEKPPAPQFSKYSASRLQRGFTISHYAGNVEYRTDGWLDRNRDPLNDNITSLLSQSYDSHVASLFAEYVEDAGAAAGPRARGRKGAFRTLAQTHKEQLSVLLQQLHDTQPHFVRCIVPNLHKSPSSIDVRLVLDQLRCNGVLEGIRIARLGYPNRLPFSEFRRRFELLAPPGTIQKGYVDGSEACSTILSNLELDAKSYRLGLTKVFFKAGILAELEERRDEYLSAIFTKVQAACRKYVGRRQAKKVLHRAGAVRTLQRNARIYVQLRDWPWWPLFQRVRPLLAAARSDDELRRKEEELAAAKLRAEQEEQERARLQQLQEELERSQADMQRELAAERALGAEKEALLRRSKEREAVLQEALTAAELDVETTDRQLDRAMEAKKEVEQRLTGLNDAYANQNKLVETLQQAQVAWKAKEAELATQTSVQTAEWDTMVEERERNAALVVDLKLQLSEQNQDRRREQDRLNAAVSALEARLATETQSSSKARQKWVTLEAEARSAKEEVAKLQRAQKDSEGQVTFREAELARLRSDLTAAQQQQQAASDRARQAETQLSALEKDLADSKKALEASRSAELKAGADLLILKKLVDDHASDQQRIAELAKIRETEVQDLRYQVSKTASELSLAQRESARQLERSQADLGAARKEANDLRAQNSTLDRKASAHVATIARLEALNDELDRAQQAHDLELELLRTKTAEQMLQEREKWEKQLHETRSQFQILEDAAVQAKREKDAALRDVAGYKALLEAEQETVRARVADKAKLEAQVEQQHVVLADLDKINGDLRAELASTKARLVVAEEKAGRTVVEHIRVLEEAQRSVLAIHYLAVPMLTPALARRLQNLEMERIRADRETRDAYMQHEREAERRAAFANKAPKDPNLDRLAEELASEKRVRELAEVNVNHLRSEVQHLQSSLDRYKSEVVDLKRRNAQMERDLSYVAASDHTESIAPSSKSYAAFPTSKEPLVHPQPPPRRMQESRVGNALPSESRPRTISTDGPYGAGYGGVHASRTSVDFKRSSLQFGPPPPGPNSPRRKYYE</sequence>
<feature type="coiled-coil region" evidence="9">
    <location>
        <begin position="1286"/>
        <end position="1391"/>
    </location>
</feature>
<dbReference type="InterPro" id="IPR036961">
    <property type="entry name" value="Kinesin_motor_dom_sf"/>
</dbReference>
<dbReference type="PROSITE" id="PS51456">
    <property type="entry name" value="MYOSIN_MOTOR"/>
    <property type="match status" value="1"/>
</dbReference>
<evidence type="ECO:0000313" key="13">
    <source>
        <dbReference type="EMBL" id="CEQ39267.1"/>
    </source>
</evidence>
<dbReference type="Proteomes" id="UP000243876">
    <property type="component" value="Unassembled WGS sequence"/>
</dbReference>
<dbReference type="Gene3D" id="4.10.270.10">
    <property type="entry name" value="Myosin, subunit A"/>
    <property type="match status" value="1"/>
</dbReference>
<evidence type="ECO:0000256" key="1">
    <source>
        <dbReference type="ARBA" id="ARBA00008314"/>
    </source>
</evidence>
<dbReference type="Pfam" id="PF00063">
    <property type="entry name" value="Myosin_head"/>
    <property type="match status" value="2"/>
</dbReference>
<feature type="coiled-coil region" evidence="9">
    <location>
        <begin position="1533"/>
        <end position="1588"/>
    </location>
</feature>
<dbReference type="GO" id="GO:0000146">
    <property type="term" value="F:microfilament motor activity"/>
    <property type="evidence" value="ECO:0007669"/>
    <property type="project" value="TreeGrafter"/>
</dbReference>
<evidence type="ECO:0000256" key="9">
    <source>
        <dbReference type="SAM" id="Coils"/>
    </source>
</evidence>
<feature type="region of interest" description="Disordered" evidence="10">
    <location>
        <begin position="1613"/>
        <end position="1691"/>
    </location>
</feature>
<reference evidence="14" key="1">
    <citation type="submission" date="2015-02" db="EMBL/GenBank/DDBJ databases">
        <authorList>
            <person name="Gon?alves P."/>
        </authorList>
    </citation>
    <scope>NUCLEOTIDE SEQUENCE [LARGE SCALE GENOMIC DNA]</scope>
</reference>
<evidence type="ECO:0000313" key="14">
    <source>
        <dbReference type="Proteomes" id="UP000243876"/>
    </source>
</evidence>
<dbReference type="PROSITE" id="PS51844">
    <property type="entry name" value="SH3_LIKE"/>
    <property type="match status" value="1"/>
</dbReference>
<dbReference type="GO" id="GO:0005737">
    <property type="term" value="C:cytoplasm"/>
    <property type="evidence" value="ECO:0007669"/>
    <property type="project" value="UniProtKB-ARBA"/>
</dbReference>
<evidence type="ECO:0000259" key="12">
    <source>
        <dbReference type="PROSITE" id="PS51844"/>
    </source>
</evidence>
<feature type="non-terminal residue" evidence="13">
    <location>
        <position position="1"/>
    </location>
</feature>
<dbReference type="Gene3D" id="1.20.58.530">
    <property type="match status" value="1"/>
</dbReference>
<dbReference type="EMBL" id="CENE01000002">
    <property type="protein sequence ID" value="CEQ39267.1"/>
    <property type="molecule type" value="Genomic_DNA"/>
</dbReference>
<evidence type="ECO:0000256" key="8">
    <source>
        <dbReference type="PROSITE-ProRule" id="PRU00782"/>
    </source>
</evidence>
<gene>
    <name evidence="13" type="primary">SPOSA6832_00768</name>
</gene>
<dbReference type="SMART" id="SM00242">
    <property type="entry name" value="MYSc"/>
    <property type="match status" value="1"/>
</dbReference>
<dbReference type="Gene3D" id="1.10.10.820">
    <property type="match status" value="1"/>
</dbReference>
<dbReference type="SUPFAM" id="SSF52540">
    <property type="entry name" value="P-loop containing nucleoside triphosphate hydrolases"/>
    <property type="match status" value="1"/>
</dbReference>
<keyword evidence="4 9" id="KW-0175">Coiled coil</keyword>
<keyword evidence="5 8" id="KW-0518">Myosin</keyword>
<name>A0A0D6EGX4_SPOSA</name>
<dbReference type="InterPro" id="IPR001609">
    <property type="entry name" value="Myosin_head_motor_dom-like"/>
</dbReference>
<dbReference type="Pfam" id="PF02736">
    <property type="entry name" value="Myosin_N"/>
    <property type="match status" value="1"/>
</dbReference>
<dbReference type="GO" id="GO:0016020">
    <property type="term" value="C:membrane"/>
    <property type="evidence" value="ECO:0007669"/>
    <property type="project" value="TreeGrafter"/>
</dbReference>
<evidence type="ECO:0000256" key="5">
    <source>
        <dbReference type="ARBA" id="ARBA00023123"/>
    </source>
</evidence>
<evidence type="ECO:0000256" key="3">
    <source>
        <dbReference type="ARBA" id="ARBA00022840"/>
    </source>
</evidence>
<evidence type="ECO:0000256" key="4">
    <source>
        <dbReference type="ARBA" id="ARBA00023054"/>
    </source>
</evidence>
<keyword evidence="14" id="KW-1185">Reference proteome</keyword>
<dbReference type="GO" id="GO:0007015">
    <property type="term" value="P:actin filament organization"/>
    <property type="evidence" value="ECO:0007669"/>
    <property type="project" value="TreeGrafter"/>
</dbReference>
<dbReference type="Gene3D" id="3.40.850.10">
    <property type="entry name" value="Kinesin motor domain"/>
    <property type="match status" value="1"/>
</dbReference>
<dbReference type="PANTHER" id="PTHR13140">
    <property type="entry name" value="MYOSIN"/>
    <property type="match status" value="1"/>
</dbReference>
<evidence type="ECO:0000256" key="7">
    <source>
        <dbReference type="ARBA" id="ARBA00023203"/>
    </source>
</evidence>
<feature type="domain" description="Myosin N-terminal SH3-like" evidence="12">
    <location>
        <begin position="46"/>
        <end position="96"/>
    </location>
</feature>
<dbReference type="GO" id="GO:0005524">
    <property type="term" value="F:ATP binding"/>
    <property type="evidence" value="ECO:0007669"/>
    <property type="project" value="UniProtKB-KW"/>
</dbReference>
<dbReference type="CDD" id="cd01377">
    <property type="entry name" value="MYSc_class_II"/>
    <property type="match status" value="1"/>
</dbReference>
<dbReference type="InterPro" id="IPR004009">
    <property type="entry name" value="SH3_Myosin"/>
</dbReference>
<dbReference type="Gene3D" id="1.20.120.720">
    <property type="entry name" value="Myosin VI head, motor domain, U50 subdomain"/>
    <property type="match status" value="1"/>
</dbReference>
<organism evidence="13 14">
    <name type="scientific">Sporidiobolus salmonicolor</name>
    <name type="common">Yeast-like fungus</name>
    <name type="synonym">Sporobolomyces salmonicolor</name>
    <dbReference type="NCBI Taxonomy" id="5005"/>
    <lineage>
        <taxon>Eukaryota</taxon>
        <taxon>Fungi</taxon>
        <taxon>Dikarya</taxon>
        <taxon>Basidiomycota</taxon>
        <taxon>Pucciniomycotina</taxon>
        <taxon>Microbotryomycetes</taxon>
        <taxon>Sporidiobolales</taxon>
        <taxon>Sporidiobolaceae</taxon>
        <taxon>Sporobolomyces</taxon>
    </lineage>
</organism>
<dbReference type="GO" id="GO:0016459">
    <property type="term" value="C:myosin complex"/>
    <property type="evidence" value="ECO:0007669"/>
    <property type="project" value="UniProtKB-KW"/>
</dbReference>
<dbReference type="PROSITE" id="PS50096">
    <property type="entry name" value="IQ"/>
    <property type="match status" value="1"/>
</dbReference>
<dbReference type="GO" id="GO:0051015">
    <property type="term" value="F:actin filament binding"/>
    <property type="evidence" value="ECO:0007669"/>
    <property type="project" value="InterPro"/>
</dbReference>
<evidence type="ECO:0000256" key="2">
    <source>
        <dbReference type="ARBA" id="ARBA00022741"/>
    </source>
</evidence>
<feature type="region of interest" description="Actin-binding" evidence="8">
    <location>
        <begin position="748"/>
        <end position="770"/>
    </location>
</feature>
<dbReference type="OrthoDB" id="6108017at2759"/>
<keyword evidence="6" id="KW-0505">Motor protein</keyword>
<comment type="caution">
    <text evidence="8">Lacks conserved residue(s) required for the propagation of feature annotation.</text>
</comment>
<dbReference type="Gene3D" id="3.30.70.1590">
    <property type="match status" value="1"/>
</dbReference>
<comment type="similarity">
    <text evidence="1 8">Belongs to the TRAFAC class myosin-kinesin ATPase superfamily. Myosin family.</text>
</comment>
<proteinExistence type="inferred from homology"/>
<protein>
    <submittedName>
        <fullName evidence="13">SPOSA6832_00768-mRNA-1:cds</fullName>
    </submittedName>
</protein>
<evidence type="ECO:0000259" key="11">
    <source>
        <dbReference type="PROSITE" id="PS51456"/>
    </source>
</evidence>
<dbReference type="InterPro" id="IPR008989">
    <property type="entry name" value="Myosin_S1_N"/>
</dbReference>